<reference evidence="2" key="1">
    <citation type="journal article" date="2021" name="Nat. Commun.">
        <title>Genetic determinants of endophytism in the Arabidopsis root mycobiome.</title>
        <authorList>
            <person name="Mesny F."/>
            <person name="Miyauchi S."/>
            <person name="Thiergart T."/>
            <person name="Pickel B."/>
            <person name="Atanasova L."/>
            <person name="Karlsson M."/>
            <person name="Huettel B."/>
            <person name="Barry K.W."/>
            <person name="Haridas S."/>
            <person name="Chen C."/>
            <person name="Bauer D."/>
            <person name="Andreopoulos W."/>
            <person name="Pangilinan J."/>
            <person name="LaButti K."/>
            <person name="Riley R."/>
            <person name="Lipzen A."/>
            <person name="Clum A."/>
            <person name="Drula E."/>
            <person name="Henrissat B."/>
            <person name="Kohler A."/>
            <person name="Grigoriev I.V."/>
            <person name="Martin F.M."/>
            <person name="Hacquard S."/>
        </authorList>
    </citation>
    <scope>NUCLEOTIDE SEQUENCE</scope>
    <source>
        <strain evidence="2">MPI-SDFR-AT-0120</strain>
    </source>
</reference>
<feature type="region of interest" description="Disordered" evidence="1">
    <location>
        <begin position="173"/>
        <end position="274"/>
    </location>
</feature>
<gene>
    <name evidence="2" type="ORF">FB567DRAFT_599660</name>
</gene>
<name>A0A8K0QQV4_9PLEO</name>
<keyword evidence="3" id="KW-1185">Reference proteome</keyword>
<feature type="compositionally biased region" description="Low complexity" evidence="1">
    <location>
        <begin position="201"/>
        <end position="210"/>
    </location>
</feature>
<comment type="caution">
    <text evidence="2">The sequence shown here is derived from an EMBL/GenBank/DDBJ whole genome shotgun (WGS) entry which is preliminary data.</text>
</comment>
<evidence type="ECO:0000313" key="3">
    <source>
        <dbReference type="Proteomes" id="UP000813461"/>
    </source>
</evidence>
<dbReference type="EMBL" id="JAGMVJ010000037">
    <property type="protein sequence ID" value="KAH7067056.1"/>
    <property type="molecule type" value="Genomic_DNA"/>
</dbReference>
<evidence type="ECO:0000313" key="2">
    <source>
        <dbReference type="EMBL" id="KAH7067056.1"/>
    </source>
</evidence>
<evidence type="ECO:0000256" key="1">
    <source>
        <dbReference type="SAM" id="MobiDB-lite"/>
    </source>
</evidence>
<organism evidence="2 3">
    <name type="scientific">Paraphoma chrysanthemicola</name>
    <dbReference type="NCBI Taxonomy" id="798071"/>
    <lineage>
        <taxon>Eukaryota</taxon>
        <taxon>Fungi</taxon>
        <taxon>Dikarya</taxon>
        <taxon>Ascomycota</taxon>
        <taxon>Pezizomycotina</taxon>
        <taxon>Dothideomycetes</taxon>
        <taxon>Pleosporomycetidae</taxon>
        <taxon>Pleosporales</taxon>
        <taxon>Pleosporineae</taxon>
        <taxon>Phaeosphaeriaceae</taxon>
        <taxon>Paraphoma</taxon>
    </lineage>
</organism>
<dbReference type="Proteomes" id="UP000813461">
    <property type="component" value="Unassembled WGS sequence"/>
</dbReference>
<protein>
    <submittedName>
        <fullName evidence="2">Uncharacterized protein</fullName>
    </submittedName>
</protein>
<dbReference type="OrthoDB" id="3798977at2759"/>
<sequence>MVHNDPIHVWTKQQARKGLKGILPSDPDEHDLLGFPGVDGKPPSFYLRKLSLDPDSCTTICESLANDIDKFVGHLDQLVNTLAEDTEKLDRELAHTSFLQLAISGVLDKRGFGKLIWGRQPKAWGCPESKLHVMRPRWRVGKTSKCSTNDEASIRYNLRCWIAARIHEKINAPDLDKTTSSSTARPHATPQPDSIRRGVRTRSSTRISARSSRHQRSGGAAVCTPSERSVQPIPKTMSQPDAMWSRRLRKTRSMRGPNAVIPPPRRSARMRSVL</sequence>
<proteinExistence type="predicted"/>
<dbReference type="AlphaFoldDB" id="A0A8K0QQV4"/>
<accession>A0A8K0QQV4</accession>